<dbReference type="EMBL" id="DSEU01000004">
    <property type="protein sequence ID" value="HEM66170.1"/>
    <property type="molecule type" value="Genomic_DNA"/>
</dbReference>
<name>A0A7J2U018_9CREN</name>
<reference evidence="1" key="1">
    <citation type="journal article" date="2020" name="mSystems">
        <title>Genome- and Community-Level Interaction Insights into Carbon Utilization and Element Cycling Functions of Hydrothermarchaeota in Hydrothermal Sediment.</title>
        <authorList>
            <person name="Zhou Z."/>
            <person name="Liu Y."/>
            <person name="Xu W."/>
            <person name="Pan J."/>
            <person name="Luo Z.H."/>
            <person name="Li M."/>
        </authorList>
    </citation>
    <scope>NUCLEOTIDE SEQUENCE [LARGE SCALE GENOMIC DNA]</scope>
    <source>
        <strain evidence="1">SpSt-125</strain>
    </source>
</reference>
<organism evidence="1">
    <name type="scientific">Ignisphaera aggregans</name>
    <dbReference type="NCBI Taxonomy" id="334771"/>
    <lineage>
        <taxon>Archaea</taxon>
        <taxon>Thermoproteota</taxon>
        <taxon>Thermoprotei</taxon>
        <taxon>Desulfurococcales</taxon>
        <taxon>Desulfurococcaceae</taxon>
        <taxon>Ignisphaera</taxon>
    </lineage>
</organism>
<protein>
    <submittedName>
        <fullName evidence="1">Uncharacterized protein</fullName>
    </submittedName>
</protein>
<evidence type="ECO:0000313" key="1">
    <source>
        <dbReference type="EMBL" id="HEM66170.1"/>
    </source>
</evidence>
<gene>
    <name evidence="1" type="ORF">ENO26_01105</name>
</gene>
<comment type="caution">
    <text evidence="1">The sequence shown here is derived from an EMBL/GenBank/DDBJ whole genome shotgun (WGS) entry which is preliminary data.</text>
</comment>
<dbReference type="AlphaFoldDB" id="A0A7J2U018"/>
<proteinExistence type="predicted"/>
<accession>A0A7J2U018</accession>
<sequence>MPEKTQQQKTKELKIFSAQVVTLDTIKNDRRKLILLHLIKILNSVSEKGMIHLINSLRDKNKIDLGYSIVKLGNRIIVRELSEDLKALLYVGLIETDPKSKKLQLTSRGKEFLESLQIADSKLNEILKAVEEQKSVVIAIDEEVSAIVQSAQQSARRK</sequence>